<comment type="cofactor">
    <cofactor evidence="1">
        <name>thiamine diphosphate</name>
        <dbReference type="ChEBI" id="CHEBI:58937"/>
    </cofactor>
</comment>
<evidence type="ECO:0000259" key="8">
    <source>
        <dbReference type="Pfam" id="PF22613"/>
    </source>
</evidence>
<evidence type="ECO:0000313" key="9">
    <source>
        <dbReference type="EMBL" id="EXK25529.1"/>
    </source>
</evidence>
<feature type="region of interest" description="Disordered" evidence="6">
    <location>
        <begin position="1"/>
        <end position="25"/>
    </location>
</feature>
<dbReference type="Gene3D" id="3.40.50.970">
    <property type="match status" value="1"/>
</dbReference>
<organism evidence="9">
    <name type="scientific">Fusarium oxysporum f. sp. melonis 26406</name>
    <dbReference type="NCBI Taxonomy" id="1089452"/>
    <lineage>
        <taxon>Eukaryota</taxon>
        <taxon>Fungi</taxon>
        <taxon>Dikarya</taxon>
        <taxon>Ascomycota</taxon>
        <taxon>Pezizomycotina</taxon>
        <taxon>Sordariomycetes</taxon>
        <taxon>Hypocreomycetidae</taxon>
        <taxon>Hypocreales</taxon>
        <taxon>Nectriaceae</taxon>
        <taxon>Fusarium</taxon>
        <taxon>Fusarium oxysporum species complex</taxon>
    </lineage>
</organism>
<dbReference type="PRINTS" id="PR00081">
    <property type="entry name" value="GDHRDH"/>
</dbReference>
<gene>
    <name evidence="9" type="ORF">FOMG_17830</name>
</gene>
<protein>
    <submittedName>
        <fullName evidence="9">Uncharacterized protein</fullName>
    </submittedName>
</protein>
<dbReference type="HOGENOM" id="CLU_330105_0_0_1"/>
<evidence type="ECO:0000256" key="1">
    <source>
        <dbReference type="ARBA" id="ARBA00001964"/>
    </source>
</evidence>
<dbReference type="Proteomes" id="UP000030703">
    <property type="component" value="Unassembled WGS sequence"/>
</dbReference>
<dbReference type="InterPro" id="IPR036291">
    <property type="entry name" value="NAD(P)-bd_dom_sf"/>
</dbReference>
<dbReference type="Pfam" id="PF00106">
    <property type="entry name" value="adh_short"/>
    <property type="match status" value="1"/>
</dbReference>
<dbReference type="VEuPathDB" id="FungiDB:FOMG_17830"/>
<dbReference type="GO" id="GO:0016616">
    <property type="term" value="F:oxidoreductase activity, acting on the CH-OH group of donors, NAD or NADP as acceptor"/>
    <property type="evidence" value="ECO:0007669"/>
    <property type="project" value="TreeGrafter"/>
</dbReference>
<feature type="domain" description="Transketolase-like C-terminal" evidence="8">
    <location>
        <begin position="424"/>
        <end position="515"/>
    </location>
</feature>
<evidence type="ECO:0000256" key="5">
    <source>
        <dbReference type="ARBA" id="ARBA00023052"/>
    </source>
</evidence>
<dbReference type="AlphaFoldDB" id="W9Z186"/>
<dbReference type="InterPro" id="IPR020904">
    <property type="entry name" value="Sc_DH/Rdtase_CS"/>
</dbReference>
<reference evidence="9" key="1">
    <citation type="submission" date="2012-04" db="EMBL/GenBank/DDBJ databases">
        <title>The Genome Sequence of Fusarium oxysporum melonis.</title>
        <authorList>
            <consortium name="The Broad Institute Genome Sequencing Platform"/>
            <person name="Ma L.-J."/>
            <person name="Gale L.R."/>
            <person name="Schwartz D.C."/>
            <person name="Zhou S."/>
            <person name="Corby-Kistler H."/>
            <person name="Young S.K."/>
            <person name="Zeng Q."/>
            <person name="Gargeya S."/>
            <person name="Fitzgerald M."/>
            <person name="Haas B."/>
            <person name="Abouelleil A."/>
            <person name="Alvarado L."/>
            <person name="Arachchi H.M."/>
            <person name="Berlin A."/>
            <person name="Brown A."/>
            <person name="Chapman S.B."/>
            <person name="Chen Z."/>
            <person name="Dunbar C."/>
            <person name="Freedman E."/>
            <person name="Gearin G."/>
            <person name="Goldberg J."/>
            <person name="Griggs A."/>
            <person name="Gujja S."/>
            <person name="Heiman D."/>
            <person name="Howarth C."/>
            <person name="Larson L."/>
            <person name="Lui A."/>
            <person name="MacDonald P.J.P."/>
            <person name="Montmayeur A."/>
            <person name="Murphy C."/>
            <person name="Neiman D."/>
            <person name="Pearson M."/>
            <person name="Priest M."/>
            <person name="Roberts A."/>
            <person name="Saif S."/>
            <person name="Shea T."/>
            <person name="Shenoy N."/>
            <person name="Sisk P."/>
            <person name="Stolte C."/>
            <person name="Sykes S."/>
            <person name="Wortman J."/>
            <person name="Nusbaum C."/>
            <person name="Birren B."/>
        </authorList>
    </citation>
    <scope>NUCLEOTIDE SEQUENCE</scope>
    <source>
        <strain evidence="9">26406</strain>
    </source>
</reference>
<dbReference type="PANTHER" id="PTHR24322:SF736">
    <property type="entry name" value="RETINOL DEHYDROGENASE 10"/>
    <property type="match status" value="1"/>
</dbReference>
<evidence type="ECO:0000256" key="6">
    <source>
        <dbReference type="SAM" id="MobiDB-lite"/>
    </source>
</evidence>
<accession>W9Z186</accession>
<keyword evidence="3" id="KW-0521">NADP</keyword>
<reference evidence="9" key="2">
    <citation type="submission" date="2012-05" db="EMBL/GenBank/DDBJ databases">
        <title>Annotation of the Genome Sequence of Fusarium oxysporum f. sp. melonis 26406.</title>
        <authorList>
            <consortium name="The Broad Institute Genomics Platform"/>
            <person name="Ma L.-J."/>
            <person name="Corby-Kistler H."/>
            <person name="Broz K."/>
            <person name="Gale L.R."/>
            <person name="Jonkers W."/>
            <person name="O'Donnell K."/>
            <person name="Ploetz R."/>
            <person name="Steinberg C."/>
            <person name="Schwartz D.C."/>
            <person name="VanEtten H."/>
            <person name="Zhou S."/>
            <person name="Young S.K."/>
            <person name="Zeng Q."/>
            <person name="Gargeya S."/>
            <person name="Fitzgerald M."/>
            <person name="Abouelleil A."/>
            <person name="Alvarado L."/>
            <person name="Chapman S.B."/>
            <person name="Gainer-Dewar J."/>
            <person name="Goldberg J."/>
            <person name="Griggs A."/>
            <person name="Gujja S."/>
            <person name="Hansen M."/>
            <person name="Howarth C."/>
            <person name="Imamovic A."/>
            <person name="Ireland A."/>
            <person name="Larimer J."/>
            <person name="McCowan C."/>
            <person name="Murphy C."/>
            <person name="Pearson M."/>
            <person name="Poon T.W."/>
            <person name="Priest M."/>
            <person name="Roberts A."/>
            <person name="Saif S."/>
            <person name="Shea T."/>
            <person name="Sykes S."/>
            <person name="Wortman J."/>
            <person name="Nusbaum C."/>
            <person name="Birren B."/>
        </authorList>
    </citation>
    <scope>NUCLEOTIDE SEQUENCE</scope>
    <source>
        <strain evidence="9">26406</strain>
    </source>
</reference>
<dbReference type="Gene3D" id="3.40.50.720">
    <property type="entry name" value="NAD(P)-binding Rossmann-like Domain"/>
    <property type="match status" value="1"/>
</dbReference>
<proteinExistence type="inferred from homology"/>
<dbReference type="InterPro" id="IPR055152">
    <property type="entry name" value="Transketolase-like_C_2"/>
</dbReference>
<dbReference type="PANTHER" id="PTHR24322">
    <property type="entry name" value="PKSB"/>
    <property type="match status" value="1"/>
</dbReference>
<dbReference type="InterPro" id="IPR005474">
    <property type="entry name" value="Transketolase_N"/>
</dbReference>
<dbReference type="PRINTS" id="PR00080">
    <property type="entry name" value="SDRFAMILY"/>
</dbReference>
<sequence length="870" mass="96848">MNPMMHHTPAEASGDSRASGSSPHELQKLDRASKLLVGFISQLNKEGYESSRLKASIGTALFKHVMRYAPENSHYFNRDRLVVSGHYAGRWQDLFVHLIAAKGLAVDPLGVASVFSRTTTLPCHSNQAISSAIGQAIAMRNLTMLYNKPGLELLDNMIWCVIDDARFQQDSALNAVSLAGSWKLSNLCVIYDSMYDSMSDKLEVNNLKTRGWNVIELVNDDDLTITALCVALSTSRRSNAPTLISVQSPNSSLSHWLHSHPNNTTPLYLPLELYDVFQDVFKKSNLYEADWLVRVKRYGELYPALAREFWNHVAGKPATITQHQTALTVPITPPLSLWPAEQRSRRGDHSSLGRDKFSQQPDRRSRPGRTKPETLHFRPCDAEEAAGAFLVSIRSTKLPTTISLPQNGVASFPGHSSRLGVTLGAYAFSKCHDEDFDLTLMTAGVGIHYAIGTQEFLIREYGLKARLVSCPCLRLFQLQTEEYRRSVLQLQSRKPTVAIDFGNSQGWKPYADASVEAKTEEGFTIDFVAKLVRCTILNPAITILLAIGSYFASSNLNWNHRSDALGLHIYYLTAFSLLLHLTDCLNTQYNNNWTTDPGWDWNNEIVVITGGSSGIGAHLAQNLHSRNPNTKVIIIDYVPLTWEPLEGAYTKYYQCDLSNSSQIRLICEQIRAEVGHPTVLVNNAGICRGATVCDGSYADVEATMRTNLIAPFLLVKEFGPEMVRRNHGHIINISSMSAFLPPAKVADYAATKAGLIALHEALQLELKESPRVRLSLLVLSFTRTPLFKGETNQSNFLFPLLHVESVSETIAKTLWTGYGKTIYMPGIMRYITILKGGPEWLWLLARKGTGSTRVDFRGRQKLDSKTGSLL</sequence>
<feature type="region of interest" description="Disordered" evidence="6">
    <location>
        <begin position="342"/>
        <end position="375"/>
    </location>
</feature>
<dbReference type="InterPro" id="IPR009014">
    <property type="entry name" value="Transketo_C/PFOR_II"/>
</dbReference>
<comment type="similarity">
    <text evidence="2">Belongs to the short-chain dehydrogenases/reductases (SDR) family.</text>
</comment>
<dbReference type="PROSITE" id="PS00061">
    <property type="entry name" value="ADH_SHORT"/>
    <property type="match status" value="1"/>
</dbReference>
<feature type="domain" description="Transketolase N-terminal" evidence="7">
    <location>
        <begin position="55"/>
        <end position="315"/>
    </location>
</feature>
<name>W9Z186_FUSOX</name>
<evidence type="ECO:0000256" key="4">
    <source>
        <dbReference type="ARBA" id="ARBA00023002"/>
    </source>
</evidence>
<dbReference type="InterPro" id="IPR029061">
    <property type="entry name" value="THDP-binding"/>
</dbReference>
<evidence type="ECO:0000256" key="2">
    <source>
        <dbReference type="ARBA" id="ARBA00006484"/>
    </source>
</evidence>
<keyword evidence="4" id="KW-0560">Oxidoreductase</keyword>
<dbReference type="EMBL" id="JH659397">
    <property type="protein sequence ID" value="EXK25529.1"/>
    <property type="molecule type" value="Genomic_DNA"/>
</dbReference>
<dbReference type="SUPFAM" id="SSF52518">
    <property type="entry name" value="Thiamin diphosphate-binding fold (THDP-binding)"/>
    <property type="match status" value="1"/>
</dbReference>
<evidence type="ECO:0000256" key="3">
    <source>
        <dbReference type="ARBA" id="ARBA00022857"/>
    </source>
</evidence>
<dbReference type="Gene3D" id="3.40.50.920">
    <property type="match status" value="1"/>
</dbReference>
<dbReference type="SUPFAM" id="SSF51735">
    <property type="entry name" value="NAD(P)-binding Rossmann-fold domains"/>
    <property type="match status" value="1"/>
</dbReference>
<dbReference type="OrthoDB" id="10253736at2759"/>
<evidence type="ECO:0000259" key="7">
    <source>
        <dbReference type="Pfam" id="PF00456"/>
    </source>
</evidence>
<dbReference type="Pfam" id="PF00456">
    <property type="entry name" value="Transketolase_N"/>
    <property type="match status" value="1"/>
</dbReference>
<dbReference type="InterPro" id="IPR002347">
    <property type="entry name" value="SDR_fam"/>
</dbReference>
<keyword evidence="5" id="KW-0786">Thiamine pyrophosphate</keyword>
<dbReference type="Pfam" id="PF22613">
    <property type="entry name" value="Transketolase_C_1"/>
    <property type="match status" value="1"/>
</dbReference>
<dbReference type="SUPFAM" id="SSF52922">
    <property type="entry name" value="TK C-terminal domain-like"/>
    <property type="match status" value="1"/>
</dbReference>